<dbReference type="Proteomes" id="UP000193719">
    <property type="component" value="Unassembled WGS sequence"/>
</dbReference>
<sequence>MNNIYINNKKFPYNNFPEINQLQQRSPISLLFAHLYYKHNETSENSLEAILDEFCDIIDDALFPDCDYTKEINFTLGECQEVNNKREIKYNNCKINSNVIGKYGTTVECEYITNNNYKGLAIYLFSIFVILIELIIFVITLIILLEYSVVFWIGPLKKHKCIIRIWLIIISMTGYICSYSIKAEIIVSIYSNRRLSMKSNIQNKSYLVYILLSIIQFFLLSLWTIKNKGIELHQLYLDNVGYYTVSSCSYGNLNILNIIFSIDYLLLFLSITISYRGRNIPGEFNDSRKIFIISIISAFQLTICYFLVMKTVDNTSLFTISILLIIIITLITNIIFIGSKILIIYNIGDSKAKHTIVVVGNKEEV</sequence>
<dbReference type="STRING" id="1754191.A0A1Y1UV34"/>
<feature type="transmembrane region" description="Helical" evidence="5">
    <location>
        <begin position="289"/>
        <end position="308"/>
    </location>
</feature>
<evidence type="ECO:0000256" key="2">
    <source>
        <dbReference type="ARBA" id="ARBA00022692"/>
    </source>
</evidence>
<evidence type="ECO:0000256" key="3">
    <source>
        <dbReference type="ARBA" id="ARBA00022989"/>
    </source>
</evidence>
<keyword evidence="3 5" id="KW-1133">Transmembrane helix</keyword>
<evidence type="ECO:0000313" key="7">
    <source>
        <dbReference type="EMBL" id="ORX41902.1"/>
    </source>
</evidence>
<feature type="transmembrane region" description="Helical" evidence="5">
    <location>
        <begin position="206"/>
        <end position="225"/>
    </location>
</feature>
<dbReference type="OrthoDB" id="2142773at2759"/>
<dbReference type="GO" id="GO:0004930">
    <property type="term" value="F:G protein-coupled receptor activity"/>
    <property type="evidence" value="ECO:0007669"/>
    <property type="project" value="InterPro"/>
</dbReference>
<dbReference type="InterPro" id="IPR017978">
    <property type="entry name" value="GPCR_3_C"/>
</dbReference>
<keyword evidence="2 5" id="KW-0812">Transmembrane</keyword>
<feature type="domain" description="G-protein coupled receptors family 3 profile" evidence="6">
    <location>
        <begin position="133"/>
        <end position="344"/>
    </location>
</feature>
<gene>
    <name evidence="7" type="ORF">BCR36DRAFT_374898</name>
</gene>
<dbReference type="PROSITE" id="PS50259">
    <property type="entry name" value="G_PROTEIN_RECEP_F3_4"/>
    <property type="match status" value="1"/>
</dbReference>
<organism evidence="7 8">
    <name type="scientific">Piromyces finnis</name>
    <dbReference type="NCBI Taxonomy" id="1754191"/>
    <lineage>
        <taxon>Eukaryota</taxon>
        <taxon>Fungi</taxon>
        <taxon>Fungi incertae sedis</taxon>
        <taxon>Chytridiomycota</taxon>
        <taxon>Chytridiomycota incertae sedis</taxon>
        <taxon>Neocallimastigomycetes</taxon>
        <taxon>Neocallimastigales</taxon>
        <taxon>Neocallimastigaceae</taxon>
        <taxon>Piromyces</taxon>
    </lineage>
</organism>
<feature type="transmembrane region" description="Helical" evidence="5">
    <location>
        <begin position="120"/>
        <end position="145"/>
    </location>
</feature>
<protein>
    <recommendedName>
        <fullName evidence="6">G-protein coupled receptors family 3 profile domain-containing protein</fullName>
    </recommendedName>
</protein>
<evidence type="ECO:0000256" key="1">
    <source>
        <dbReference type="ARBA" id="ARBA00004141"/>
    </source>
</evidence>
<comment type="subcellular location">
    <subcellularLocation>
        <location evidence="1">Membrane</location>
        <topology evidence="1">Multi-pass membrane protein</topology>
    </subcellularLocation>
</comment>
<accession>A0A1Y1UV34</accession>
<feature type="transmembrane region" description="Helical" evidence="5">
    <location>
        <begin position="165"/>
        <end position="185"/>
    </location>
</feature>
<dbReference type="EMBL" id="MCFH01000075">
    <property type="protein sequence ID" value="ORX41902.1"/>
    <property type="molecule type" value="Genomic_DNA"/>
</dbReference>
<feature type="transmembrane region" description="Helical" evidence="5">
    <location>
        <begin position="320"/>
        <end position="343"/>
    </location>
</feature>
<feature type="transmembrane region" description="Helical" evidence="5">
    <location>
        <begin position="255"/>
        <end position="277"/>
    </location>
</feature>
<comment type="caution">
    <text evidence="7">The sequence shown here is derived from an EMBL/GenBank/DDBJ whole genome shotgun (WGS) entry which is preliminary data.</text>
</comment>
<proteinExistence type="predicted"/>
<keyword evidence="8" id="KW-1185">Reference proteome</keyword>
<name>A0A1Y1UV34_9FUNG</name>
<dbReference type="Pfam" id="PF00003">
    <property type="entry name" value="7tm_3"/>
    <property type="match status" value="1"/>
</dbReference>
<reference evidence="7 8" key="1">
    <citation type="submission" date="2016-08" db="EMBL/GenBank/DDBJ databases">
        <title>Genomes of anaerobic fungi encode conserved fungal cellulosomes for biomass hydrolysis.</title>
        <authorList>
            <consortium name="DOE Joint Genome Institute"/>
            <person name="Haitjema C.H."/>
            <person name="Gilmore S.P."/>
            <person name="Henske J.K."/>
            <person name="Solomon K.V."/>
            <person name="De Groot R."/>
            <person name="Kuo A."/>
            <person name="Mondo S.J."/>
            <person name="Salamov A.A."/>
            <person name="Labutti K."/>
            <person name="Zhao Z."/>
            <person name="Chiniquy J."/>
            <person name="Barry K."/>
            <person name="Brewer H.M."/>
            <person name="Purvine S.O."/>
            <person name="Wright A.T."/>
            <person name="Boxma B."/>
            <person name="Van Alen T."/>
            <person name="Hackstein J.H."/>
            <person name="Baker S.E."/>
            <person name="Grigoriev I.V."/>
            <person name="O'Malley M.A."/>
        </authorList>
    </citation>
    <scope>NUCLEOTIDE SEQUENCE [LARGE SCALE GENOMIC DNA]</scope>
    <source>
        <strain evidence="8">finn</strain>
    </source>
</reference>
<evidence type="ECO:0000259" key="6">
    <source>
        <dbReference type="PROSITE" id="PS50259"/>
    </source>
</evidence>
<evidence type="ECO:0000256" key="4">
    <source>
        <dbReference type="ARBA" id="ARBA00023136"/>
    </source>
</evidence>
<keyword evidence="4 5" id="KW-0472">Membrane</keyword>
<reference evidence="7 8" key="2">
    <citation type="submission" date="2016-08" db="EMBL/GenBank/DDBJ databases">
        <title>Pervasive Adenine N6-methylation of Active Genes in Fungi.</title>
        <authorList>
            <consortium name="DOE Joint Genome Institute"/>
            <person name="Mondo S.J."/>
            <person name="Dannebaum R.O."/>
            <person name="Kuo R.C."/>
            <person name="Labutti K."/>
            <person name="Haridas S."/>
            <person name="Kuo A."/>
            <person name="Salamov A."/>
            <person name="Ahrendt S.R."/>
            <person name="Lipzen A."/>
            <person name="Sullivan W."/>
            <person name="Andreopoulos W.B."/>
            <person name="Clum A."/>
            <person name="Lindquist E."/>
            <person name="Daum C."/>
            <person name="Ramamoorthy G.K."/>
            <person name="Gryganskyi A."/>
            <person name="Culley D."/>
            <person name="Magnuson J.K."/>
            <person name="James T.Y."/>
            <person name="O'Malley M.A."/>
            <person name="Stajich J.E."/>
            <person name="Spatafora J.W."/>
            <person name="Visel A."/>
            <person name="Grigoriev I.V."/>
        </authorList>
    </citation>
    <scope>NUCLEOTIDE SEQUENCE [LARGE SCALE GENOMIC DNA]</scope>
    <source>
        <strain evidence="8">finn</strain>
    </source>
</reference>
<evidence type="ECO:0000256" key="5">
    <source>
        <dbReference type="SAM" id="Phobius"/>
    </source>
</evidence>
<dbReference type="GO" id="GO:0016020">
    <property type="term" value="C:membrane"/>
    <property type="evidence" value="ECO:0007669"/>
    <property type="project" value="UniProtKB-SubCell"/>
</dbReference>
<dbReference type="AlphaFoldDB" id="A0A1Y1UV34"/>
<evidence type="ECO:0000313" key="8">
    <source>
        <dbReference type="Proteomes" id="UP000193719"/>
    </source>
</evidence>